<evidence type="ECO:0000313" key="1">
    <source>
        <dbReference type="EMBL" id="QRG06665.1"/>
    </source>
</evidence>
<proteinExistence type="predicted"/>
<dbReference type="Gene3D" id="1.10.10.60">
    <property type="entry name" value="Homeodomain-like"/>
    <property type="match status" value="1"/>
</dbReference>
<dbReference type="KEGG" id="xdi:EZH22_27785"/>
<name>A0A974PPD5_9HYPH</name>
<evidence type="ECO:0000313" key="2">
    <source>
        <dbReference type="Proteomes" id="UP000596427"/>
    </source>
</evidence>
<dbReference type="AlphaFoldDB" id="A0A974PPD5"/>
<sequence>MDVYTGTPISRLEIVESGGRRRFSDEAKLRIVEESYSGRRLGSATARKYGITRSQLNEWRDAARAGRFGPASRAGFVPAVIVPEVAAATGPLMANGSGRIEIVTANGRRVLVDRDVDVEALIRVVQALERLT</sequence>
<accession>A0A974PPD5</accession>
<dbReference type="NCBIfam" id="NF047595">
    <property type="entry name" value="IS66_ISRel24_TnpA"/>
    <property type="match status" value="1"/>
</dbReference>
<dbReference type="GO" id="GO:0004803">
    <property type="term" value="F:transposase activity"/>
    <property type="evidence" value="ECO:0007669"/>
    <property type="project" value="InterPro"/>
</dbReference>
<gene>
    <name evidence="1" type="ORF">EZH22_27785</name>
</gene>
<dbReference type="InterPro" id="IPR002514">
    <property type="entry name" value="Transposase_8"/>
</dbReference>
<protein>
    <submittedName>
        <fullName evidence="1">Transposase</fullName>
    </submittedName>
</protein>
<dbReference type="PANTHER" id="PTHR37936">
    <property type="entry name" value="TRANSPOSASE INSC FOR INSERTION ELEMENT IS2A-RELATED"/>
    <property type="match status" value="1"/>
</dbReference>
<dbReference type="PANTHER" id="PTHR37936:SF3">
    <property type="entry name" value="TRANSPOSASE INSC FOR INSERTION ELEMENT IS2A-RELATED"/>
    <property type="match status" value="1"/>
</dbReference>
<dbReference type="EMBL" id="CP063362">
    <property type="protein sequence ID" value="QRG06665.1"/>
    <property type="molecule type" value="Genomic_DNA"/>
</dbReference>
<dbReference type="Pfam" id="PF01527">
    <property type="entry name" value="HTH_Tnp_1"/>
    <property type="match status" value="1"/>
</dbReference>
<dbReference type="RefSeq" id="WP_203193573.1">
    <property type="nucleotide sequence ID" value="NZ_CP063362.1"/>
</dbReference>
<reference evidence="1 2" key="1">
    <citation type="submission" date="2020-10" db="EMBL/GenBank/DDBJ databases">
        <title>Degradation of 1,4-Dioxane by Xanthobacter sp. YN2, via a Novel Group-2 Soluble Di-Iron Monooxygenase.</title>
        <authorList>
            <person name="Ma F."/>
            <person name="Wang Y."/>
            <person name="Yang J."/>
            <person name="Guo H."/>
            <person name="Su D."/>
            <person name="Yu L."/>
        </authorList>
    </citation>
    <scope>NUCLEOTIDE SEQUENCE [LARGE SCALE GENOMIC DNA]</scope>
    <source>
        <strain evidence="1 2">YN2</strain>
    </source>
</reference>
<dbReference type="GO" id="GO:0006313">
    <property type="term" value="P:DNA transposition"/>
    <property type="evidence" value="ECO:0007669"/>
    <property type="project" value="InterPro"/>
</dbReference>
<organism evidence="1 2">
    <name type="scientific">Xanthobacter dioxanivorans</name>
    <dbReference type="NCBI Taxonomy" id="2528964"/>
    <lineage>
        <taxon>Bacteria</taxon>
        <taxon>Pseudomonadati</taxon>
        <taxon>Pseudomonadota</taxon>
        <taxon>Alphaproteobacteria</taxon>
        <taxon>Hyphomicrobiales</taxon>
        <taxon>Xanthobacteraceae</taxon>
        <taxon>Xanthobacter</taxon>
    </lineage>
</organism>
<dbReference type="SUPFAM" id="SSF48295">
    <property type="entry name" value="TrpR-like"/>
    <property type="match status" value="1"/>
</dbReference>
<dbReference type="Proteomes" id="UP000596427">
    <property type="component" value="Chromosome"/>
</dbReference>
<dbReference type="GO" id="GO:0043565">
    <property type="term" value="F:sequence-specific DNA binding"/>
    <property type="evidence" value="ECO:0007669"/>
    <property type="project" value="InterPro"/>
</dbReference>
<keyword evidence="2" id="KW-1185">Reference proteome</keyword>
<dbReference type="InterPro" id="IPR010921">
    <property type="entry name" value="Trp_repressor/repl_initiator"/>
</dbReference>